<dbReference type="PROSITE" id="PS50404">
    <property type="entry name" value="GST_NTER"/>
    <property type="match status" value="1"/>
</dbReference>
<dbReference type="CDD" id="cd00570">
    <property type="entry name" value="GST_N_family"/>
    <property type="match status" value="1"/>
</dbReference>
<dbReference type="CDD" id="cd00299">
    <property type="entry name" value="GST_C_family"/>
    <property type="match status" value="1"/>
</dbReference>
<dbReference type="InterPro" id="IPR004046">
    <property type="entry name" value="GST_C"/>
</dbReference>
<feature type="domain" description="GST N-terminal" evidence="1">
    <location>
        <begin position="3"/>
        <end position="86"/>
    </location>
</feature>
<organism evidence="3 4">
    <name type="scientific">Phenylobacterium zucineum (strain HLK1)</name>
    <dbReference type="NCBI Taxonomy" id="450851"/>
    <lineage>
        <taxon>Bacteria</taxon>
        <taxon>Pseudomonadati</taxon>
        <taxon>Pseudomonadota</taxon>
        <taxon>Alphaproteobacteria</taxon>
        <taxon>Caulobacterales</taxon>
        <taxon>Caulobacteraceae</taxon>
        <taxon>Phenylobacterium</taxon>
    </lineage>
</organism>
<dbReference type="Gene3D" id="1.20.1050.10">
    <property type="match status" value="1"/>
</dbReference>
<dbReference type="InterPro" id="IPR040079">
    <property type="entry name" value="Glutathione_S-Trfase"/>
</dbReference>
<dbReference type="HOGENOM" id="CLU_011226_5_3_5"/>
<evidence type="ECO:0000259" key="2">
    <source>
        <dbReference type="PROSITE" id="PS50405"/>
    </source>
</evidence>
<dbReference type="InterPro" id="IPR036249">
    <property type="entry name" value="Thioredoxin-like_sf"/>
</dbReference>
<dbReference type="AlphaFoldDB" id="B4RBA3"/>
<dbReference type="Gene3D" id="3.40.30.10">
    <property type="entry name" value="Glutaredoxin"/>
    <property type="match status" value="1"/>
</dbReference>
<name>B4RBA3_PHEZH</name>
<dbReference type="PROSITE" id="PS50405">
    <property type="entry name" value="GST_CTER"/>
    <property type="match status" value="1"/>
</dbReference>
<dbReference type="EMBL" id="CP000747">
    <property type="protein sequence ID" value="ACG79748.1"/>
    <property type="molecule type" value="Genomic_DNA"/>
</dbReference>
<dbReference type="PANTHER" id="PTHR44051">
    <property type="entry name" value="GLUTATHIONE S-TRANSFERASE-RELATED"/>
    <property type="match status" value="1"/>
</dbReference>
<protein>
    <submittedName>
        <fullName evidence="3">Glutathione S-transferase</fullName>
    </submittedName>
</protein>
<dbReference type="PANTHER" id="PTHR44051:SF8">
    <property type="entry name" value="GLUTATHIONE S-TRANSFERASE GSTA"/>
    <property type="match status" value="1"/>
</dbReference>
<evidence type="ECO:0000259" key="1">
    <source>
        <dbReference type="PROSITE" id="PS50404"/>
    </source>
</evidence>
<feature type="domain" description="GST C-terminal" evidence="2">
    <location>
        <begin position="91"/>
        <end position="224"/>
    </location>
</feature>
<dbReference type="InterPro" id="IPR010987">
    <property type="entry name" value="Glutathione-S-Trfase_C-like"/>
</dbReference>
<dbReference type="SFLD" id="SFLDG00358">
    <property type="entry name" value="Main_(cytGST)"/>
    <property type="match status" value="1"/>
</dbReference>
<dbReference type="RefSeq" id="WP_012523886.1">
    <property type="nucleotide sequence ID" value="NC_011144.1"/>
</dbReference>
<proteinExistence type="predicted"/>
<dbReference type="KEGG" id="pzu:PHZ_c3339"/>
<keyword evidence="3" id="KW-0808">Transferase</keyword>
<dbReference type="Proteomes" id="UP000001868">
    <property type="component" value="Chromosome"/>
</dbReference>
<dbReference type="eggNOG" id="COG0625">
    <property type="taxonomic scope" value="Bacteria"/>
</dbReference>
<dbReference type="SUPFAM" id="SSF52833">
    <property type="entry name" value="Thioredoxin-like"/>
    <property type="match status" value="1"/>
</dbReference>
<reference evidence="3 4" key="1">
    <citation type="journal article" date="2008" name="BMC Genomics">
        <title>Complete genome of Phenylobacterium zucineum - a novel facultative intracellular bacterium isolated from human erythroleukemia cell line K562.</title>
        <authorList>
            <person name="Luo Y."/>
            <person name="Xu X."/>
            <person name="Ding Z."/>
            <person name="Liu Z."/>
            <person name="Zhang B."/>
            <person name="Yan Z."/>
            <person name="Sun J."/>
            <person name="Hu S."/>
            <person name="Hu X."/>
        </authorList>
    </citation>
    <scope>NUCLEOTIDE SEQUENCE [LARGE SCALE GENOMIC DNA]</scope>
    <source>
        <strain evidence="3 4">HLK1</strain>
    </source>
</reference>
<dbReference type="OrthoDB" id="9794721at2"/>
<dbReference type="STRING" id="450851.PHZ_c3339"/>
<dbReference type="SUPFAM" id="SSF47616">
    <property type="entry name" value="GST C-terminal domain-like"/>
    <property type="match status" value="1"/>
</dbReference>
<dbReference type="Pfam" id="PF00043">
    <property type="entry name" value="GST_C"/>
    <property type="match status" value="1"/>
</dbReference>
<dbReference type="GO" id="GO:0016740">
    <property type="term" value="F:transferase activity"/>
    <property type="evidence" value="ECO:0007669"/>
    <property type="project" value="UniProtKB-KW"/>
</dbReference>
<keyword evidence="4" id="KW-1185">Reference proteome</keyword>
<evidence type="ECO:0000313" key="4">
    <source>
        <dbReference type="Proteomes" id="UP000001868"/>
    </source>
</evidence>
<dbReference type="SFLD" id="SFLDS00019">
    <property type="entry name" value="Glutathione_Transferase_(cytos"/>
    <property type="match status" value="1"/>
</dbReference>
<gene>
    <name evidence="3" type="ordered locus">PHZ_c3339</name>
</gene>
<dbReference type="Pfam" id="PF13417">
    <property type="entry name" value="GST_N_3"/>
    <property type="match status" value="1"/>
</dbReference>
<accession>B4RBA3</accession>
<dbReference type="InterPro" id="IPR004045">
    <property type="entry name" value="Glutathione_S-Trfase_N"/>
</dbReference>
<evidence type="ECO:0000313" key="3">
    <source>
        <dbReference type="EMBL" id="ACG79748.1"/>
    </source>
</evidence>
<sequence>MSVERTLHHFPLDPASRQVRLALGEKRLPFAEVQVRYWERPKELTRLNPSGLIPVLVETAGGAGPLVLCESRAILDHIEETTPEPALLSRDPAERAEARRLLSWFDRKFEYEAGGYILHEKMEKRLLGLGAPELANLRQGREGLRSHLHYIEGLLETREWLAGKRLSLADFAGAAHLSVIDYFGDVPWKDFPGVKTWYMKLKSRPCFRPLLTDRWPGLTPAPHYDDLDF</sequence>
<dbReference type="InterPro" id="IPR036282">
    <property type="entry name" value="Glutathione-S-Trfase_C_sf"/>
</dbReference>